<dbReference type="FunFam" id="2.60.120.200:FF:000124">
    <property type="entry name" value="Galectin-4"/>
    <property type="match status" value="5"/>
</dbReference>
<evidence type="ECO:0000313" key="5">
    <source>
        <dbReference type="EMBL" id="KAG7332967.1"/>
    </source>
</evidence>
<gene>
    <name evidence="5" type="ORF">KOW79_003102</name>
</gene>
<dbReference type="SMART" id="SM00276">
    <property type="entry name" value="GLECT"/>
    <property type="match status" value="13"/>
</dbReference>
<dbReference type="PROSITE" id="PS51304">
    <property type="entry name" value="GALECTIN"/>
    <property type="match status" value="13"/>
</dbReference>
<keyword evidence="6" id="KW-1185">Reference proteome</keyword>
<reference evidence="5 6" key="1">
    <citation type="submission" date="2021-06" db="EMBL/GenBank/DDBJ databases">
        <title>Chromosome-level genome assembly of the red-tail catfish (Hemibagrus wyckioides).</title>
        <authorList>
            <person name="Shao F."/>
        </authorList>
    </citation>
    <scope>NUCLEOTIDE SEQUENCE [LARGE SCALE GENOMIC DNA]</scope>
    <source>
        <strain evidence="5">EC202008001</strain>
        <tissue evidence="5">Blood</tissue>
    </source>
</reference>
<evidence type="ECO:0000313" key="6">
    <source>
        <dbReference type="Proteomes" id="UP000824219"/>
    </source>
</evidence>
<feature type="domain" description="Galectin" evidence="4">
    <location>
        <begin position="778"/>
        <end position="909"/>
    </location>
</feature>
<evidence type="ECO:0000256" key="2">
    <source>
        <dbReference type="ARBA" id="ARBA00022737"/>
    </source>
</evidence>
<feature type="domain" description="Galectin" evidence="4">
    <location>
        <begin position="510"/>
        <end position="641"/>
    </location>
</feature>
<dbReference type="OrthoDB" id="6251307at2759"/>
<dbReference type="PANTHER" id="PTHR11346:SF32">
    <property type="entry name" value="GALECTIN-4"/>
    <property type="match status" value="1"/>
</dbReference>
<evidence type="ECO:0000259" key="4">
    <source>
        <dbReference type="PROSITE" id="PS51304"/>
    </source>
</evidence>
<feature type="domain" description="Galectin" evidence="4">
    <location>
        <begin position="1519"/>
        <end position="1654"/>
    </location>
</feature>
<dbReference type="InterPro" id="IPR013320">
    <property type="entry name" value="ConA-like_dom_sf"/>
</dbReference>
<feature type="domain" description="Galectin" evidence="4">
    <location>
        <begin position="1352"/>
        <end position="1483"/>
    </location>
</feature>
<dbReference type="InterPro" id="IPR044156">
    <property type="entry name" value="Galectin-like"/>
</dbReference>
<feature type="domain" description="Galectin" evidence="4">
    <location>
        <begin position="18"/>
        <end position="146"/>
    </location>
</feature>
<dbReference type="GO" id="GO:0030246">
    <property type="term" value="F:carbohydrate binding"/>
    <property type="evidence" value="ECO:0007669"/>
    <property type="project" value="UniProtKB-KW"/>
</dbReference>
<feature type="signal peptide" evidence="3">
    <location>
        <begin position="1"/>
        <end position="18"/>
    </location>
</feature>
<feature type="domain" description="Galectin" evidence="4">
    <location>
        <begin position="173"/>
        <end position="302"/>
    </location>
</feature>
<protein>
    <recommendedName>
        <fullName evidence="4">Galectin domain-containing protein</fullName>
    </recommendedName>
</protein>
<comment type="caution">
    <text evidence="5">The sequence shown here is derived from an EMBL/GenBank/DDBJ whole genome shotgun (WGS) entry which is preliminary data.</text>
</comment>
<dbReference type="InterPro" id="IPR001079">
    <property type="entry name" value="Galectin_CRD"/>
</dbReference>
<feature type="domain" description="Galectin" evidence="4">
    <location>
        <begin position="338"/>
        <end position="473"/>
    </location>
</feature>
<dbReference type="PANTHER" id="PTHR11346">
    <property type="entry name" value="GALECTIN"/>
    <property type="match status" value="1"/>
</dbReference>
<dbReference type="Gene3D" id="2.60.120.200">
    <property type="match status" value="13"/>
</dbReference>
<feature type="domain" description="Galectin" evidence="4">
    <location>
        <begin position="1691"/>
        <end position="1822"/>
    </location>
</feature>
<keyword evidence="1" id="KW-0430">Lectin</keyword>
<dbReference type="CDD" id="cd00070">
    <property type="entry name" value="GLECT"/>
    <property type="match status" value="13"/>
</dbReference>
<dbReference type="Pfam" id="PF00337">
    <property type="entry name" value="Gal-bind_lectin"/>
    <property type="match status" value="13"/>
</dbReference>
<dbReference type="SUPFAM" id="SSF49899">
    <property type="entry name" value="Concanavalin A-like lectins/glucanases"/>
    <property type="match status" value="13"/>
</dbReference>
<accession>A0A9D3P229</accession>
<name>A0A9D3P229_9TELE</name>
<feature type="domain" description="Galectin" evidence="4">
    <location>
        <begin position="1863"/>
        <end position="1988"/>
    </location>
</feature>
<evidence type="ECO:0000256" key="3">
    <source>
        <dbReference type="SAM" id="SignalP"/>
    </source>
</evidence>
<organism evidence="5 6">
    <name type="scientific">Hemibagrus wyckioides</name>
    <dbReference type="NCBI Taxonomy" id="337641"/>
    <lineage>
        <taxon>Eukaryota</taxon>
        <taxon>Metazoa</taxon>
        <taxon>Chordata</taxon>
        <taxon>Craniata</taxon>
        <taxon>Vertebrata</taxon>
        <taxon>Euteleostomi</taxon>
        <taxon>Actinopterygii</taxon>
        <taxon>Neopterygii</taxon>
        <taxon>Teleostei</taxon>
        <taxon>Ostariophysi</taxon>
        <taxon>Siluriformes</taxon>
        <taxon>Bagridae</taxon>
        <taxon>Hemibagrus</taxon>
    </lineage>
</organism>
<evidence type="ECO:0000256" key="1">
    <source>
        <dbReference type="ARBA" id="ARBA00022734"/>
    </source>
</evidence>
<proteinExistence type="predicted"/>
<feature type="domain" description="Galectin" evidence="4">
    <location>
        <begin position="1218"/>
        <end position="1349"/>
    </location>
</feature>
<feature type="domain" description="Galectin" evidence="4">
    <location>
        <begin position="644"/>
        <end position="775"/>
    </location>
</feature>
<keyword evidence="2" id="KW-0677">Repeat</keyword>
<sequence>MATMAIVITALKGSLVTGAKQPQPPSPSHLRFQIQSSNLPFPMFQINFKTGINNADDVVFHFNPRIGQYVYMNIFKSGKWQKEELGPEKPFVRGASFKLLFLVNKDCYEVHVNGQHLYSFKHRLPLESVTTLGIVGDVVIHWLGFEDWKQTTTTTFTIPSEVSDPVIQPTIPYVGPIAGGIRPGTRLHVQGTVHPNAKEFQINFKTGINNADDVVFHFNPRIGQYVYMNIFKSGKWQKEELGPEKPFVRGASFKLLFLVNKDCYEVHVNGQHLYSFKHRLPLESVTTLGIVGDVVIHWLGFEKWTVFKEKKTLLMGTGSWTFVPLEICDAVCSPALPYVGGIPGGLKRDKAIVFQGTVPAHANCFAINFKTGPSDGDDIAFHYNPRFGDITALNSFRKGTWETQENAPDKPFTKGGAFIILVVINSEAYEVFVNGFKHCTFKHRIALEKVSTVNVCGDVSLLVWGFIDSWSTTSSFKELKTITSTPSSVSSLKFSPSEISHPVINTTLPHVGKIPGGIKQDMAVFVQGTLPSDAKSFAVNFKTGPSDGDDIAFHYNPRIGDITALNSFRNGTWETQENAPDKPFTKGEAFQMIVPINSEGYEVYVNGLRQCGFKHRIPFEKVSALEIHGDLSQLIYGFIHALPHVGKIPGGIKQDMAVFIQGTLPSDAKSFAVNFKTGPSDGDDIAFHYNPRIGDITALNSFRNGTWETQENAPDKPFTKGEAFQMIVPINSEGYEVYVNGLRQCGFKHRIPFEKVSALEIHGDLSQLIYGFIHTLPHVGKIPGGIKQDMAVFVQGTLPSDAKSFAINFKTGPSDGDDIAFHYNPRIGDITALNSFRNGTWETQENAPDKPFTKGEAFQMIVPINSEGYEVYVNGLRQCGFKHRIPLENVSALEIHGDLSQLIYGFIHALPHVGKIPGGIKQDMAVFVQGTLPSDTKSFAVNFKTGPSDGDDIAFHYNPRIGDITALNSFRNGTWETQENAPDKPFTKGEAFQMIVPINSEGYEVYVNGLRQCGFKHRIPFENVSALEIHGDLSQLIYGFIHTLPHVGKIPGGIKQDMAVFVQGTLPSDAKSFAVNFKTGPSDGDDIAFHYNPRIGDITALNSFRNGTWETQENAPDKPFTKGEAFQMIVPINSEGYEVYVNGLRQCGFKHRIPFENVSALEIHGDLSQLIYGFIHGWSTSSVFTELQKFPVTETLSTIWGSTPFQISYPIRSSTLPHVGKIPGGIKQDMAVFVQGTLPSDAKSFAVNFKTGPSDGDDIAFHYNPRIGDITALNSFRNGTWETQENAPDKPFTKGEAFQMIVPINSEGYEVYVNGLRQCGFKHRIPFEKVSALEIHGDLSQLIYGFIHTLPHVGKIPGGIKQDMAVFVQGTLPSDAKSFAVNFKTGPSDGDDIAFHYNPRIGDITALNSFRNGTWETQENAPDKPFTKGEAFQMIVPINSEGYEVYVNGLRQCGFKHRIPFEKVSALEIHGDLSQLIYGFIHSWSTSSFFKELQKFPVTESLSTPFQISHPISNPTLPYVGKIPGGIKQDMAVFFQGTLPSDAKSFAVNFKTGPSDGDDIAFHYNPRIGDITALNSFRNGTWETQENAPDKPFTKGEAFQMIVPINSEGYEVYVNGLRQCGFKHRIPFENVSALEIHGDLSLLICGFIHGWSTSSFFTELQKISVTESLSTVSGSTPFQISHPISNPTLPHVGKIPGGIKQDMAVFFQGTLPSDAKRFAINFKTGPSDGDDIAFHYNPRIGDITALNSFRNGTWETQENAPDKPFTKGEAFQIIIPINSEGYEVYVNGLRQCGFKHRIPFENVSALEIHGDLSLLIYGFIHSWSTSSFFTELQKISVTEISSTTSESATFQISHPIINPELPYGCKIPVGIKQNMAVIFQGTFNPDGKRFAIDFTDGKDVAFHYNPRLGQYTALNSFRNGNWDPEENAPDKPFTAGEAFQIIVAMKSEGYQVYVNTVNHCTFKHRMPLEKVSAINIHGDITIQLIGFIENWTIG</sequence>
<dbReference type="SMART" id="SM00908">
    <property type="entry name" value="Gal-bind_lectin"/>
    <property type="match status" value="13"/>
</dbReference>
<feature type="domain" description="Galectin" evidence="4">
    <location>
        <begin position="912"/>
        <end position="1043"/>
    </location>
</feature>
<keyword evidence="3" id="KW-0732">Signal</keyword>
<dbReference type="Proteomes" id="UP000824219">
    <property type="component" value="Linkage Group LG04"/>
</dbReference>
<feature type="domain" description="Galectin" evidence="4">
    <location>
        <begin position="1046"/>
        <end position="1177"/>
    </location>
</feature>
<dbReference type="EMBL" id="JAHKSW010000004">
    <property type="protein sequence ID" value="KAG7332967.1"/>
    <property type="molecule type" value="Genomic_DNA"/>
</dbReference>
<feature type="chain" id="PRO_5039549696" description="Galectin domain-containing protein" evidence="3">
    <location>
        <begin position="19"/>
        <end position="1994"/>
    </location>
</feature>